<dbReference type="AlphaFoldDB" id="E4KQP9"/>
<dbReference type="GO" id="GO:0003677">
    <property type="term" value="F:DNA binding"/>
    <property type="evidence" value="ECO:0007669"/>
    <property type="project" value="UniProtKB-KW"/>
</dbReference>
<dbReference type="InterPro" id="IPR050950">
    <property type="entry name" value="HTH-type_LysR_regulators"/>
</dbReference>
<comment type="caution">
    <text evidence="6">The sequence shown here is derived from an EMBL/GenBank/DDBJ whole genome shotgun (WGS) entry which is preliminary data.</text>
</comment>
<dbReference type="SUPFAM" id="SSF53850">
    <property type="entry name" value="Periplasmic binding protein-like II"/>
    <property type="match status" value="1"/>
</dbReference>
<keyword evidence="2" id="KW-0805">Transcription regulation</keyword>
<keyword evidence="4" id="KW-0804">Transcription</keyword>
<dbReference type="InterPro" id="IPR036388">
    <property type="entry name" value="WH-like_DNA-bd_sf"/>
</dbReference>
<dbReference type="PANTHER" id="PTHR30419">
    <property type="entry name" value="HTH-TYPE TRANSCRIPTIONAL REGULATOR YBHD"/>
    <property type="match status" value="1"/>
</dbReference>
<comment type="similarity">
    <text evidence="1">Belongs to the LysR transcriptional regulatory family.</text>
</comment>
<dbReference type="RefSeq" id="WP_006418911.1">
    <property type="nucleotide sequence ID" value="NZ_AENN01000017.1"/>
</dbReference>
<dbReference type="SUPFAM" id="SSF46785">
    <property type="entry name" value="Winged helix' DNA-binding domain"/>
    <property type="match status" value="1"/>
</dbReference>
<evidence type="ECO:0000256" key="4">
    <source>
        <dbReference type="ARBA" id="ARBA00023163"/>
    </source>
</evidence>
<protein>
    <submittedName>
        <fullName evidence="6">LysR substrate binding domain protein</fullName>
    </submittedName>
</protein>
<dbReference type="OrthoDB" id="9803735at2"/>
<evidence type="ECO:0000313" key="6">
    <source>
        <dbReference type="EMBL" id="EFR30751.1"/>
    </source>
</evidence>
<dbReference type="eggNOG" id="COG0583">
    <property type="taxonomic scope" value="Bacteria"/>
</dbReference>
<dbReference type="GO" id="GO:0003700">
    <property type="term" value="F:DNA-binding transcription factor activity"/>
    <property type="evidence" value="ECO:0007669"/>
    <property type="project" value="InterPro"/>
</dbReference>
<feature type="domain" description="HTH lysR-type" evidence="5">
    <location>
        <begin position="1"/>
        <end position="59"/>
    </location>
</feature>
<keyword evidence="3" id="KW-0238">DNA-binding</keyword>
<gene>
    <name evidence="6" type="ORF">HMPREF9257_0608</name>
</gene>
<dbReference type="Pfam" id="PF00126">
    <property type="entry name" value="HTH_1"/>
    <property type="match status" value="1"/>
</dbReference>
<dbReference type="InterPro" id="IPR005119">
    <property type="entry name" value="LysR_subst-bd"/>
</dbReference>
<dbReference type="InterPro" id="IPR000847">
    <property type="entry name" value="LysR_HTH_N"/>
</dbReference>
<keyword evidence="7" id="KW-1185">Reference proteome</keyword>
<dbReference type="PROSITE" id="PS50931">
    <property type="entry name" value="HTH_LYSR"/>
    <property type="match status" value="1"/>
</dbReference>
<evidence type="ECO:0000259" key="5">
    <source>
        <dbReference type="PROSITE" id="PS50931"/>
    </source>
</evidence>
<evidence type="ECO:0000256" key="2">
    <source>
        <dbReference type="ARBA" id="ARBA00023015"/>
    </source>
</evidence>
<reference evidence="6 7" key="1">
    <citation type="submission" date="2010-10" db="EMBL/GenBank/DDBJ databases">
        <authorList>
            <person name="Durkin A.S."/>
            <person name="Madupu R."/>
            <person name="Torralba M."/>
            <person name="Gillis M."/>
            <person name="Methe B."/>
            <person name="Sutton G."/>
            <person name="Nelson K.E."/>
        </authorList>
    </citation>
    <scope>NUCLEOTIDE SEQUENCE [LARGE SCALE GENOMIC DNA]</scope>
    <source>
        <strain evidence="6 7">ACS-139-V-Col8</strain>
    </source>
</reference>
<organism evidence="6 7">
    <name type="scientific">Eremococcus coleocola ACS-139-V-Col8</name>
    <dbReference type="NCBI Taxonomy" id="908337"/>
    <lineage>
        <taxon>Bacteria</taxon>
        <taxon>Bacillati</taxon>
        <taxon>Bacillota</taxon>
        <taxon>Bacilli</taxon>
        <taxon>Lactobacillales</taxon>
        <taxon>Aerococcaceae</taxon>
        <taxon>Eremococcus</taxon>
    </lineage>
</organism>
<dbReference type="Proteomes" id="UP000005990">
    <property type="component" value="Unassembled WGS sequence"/>
</dbReference>
<dbReference type="Gene3D" id="1.10.10.10">
    <property type="entry name" value="Winged helix-like DNA-binding domain superfamily/Winged helix DNA-binding domain"/>
    <property type="match status" value="1"/>
</dbReference>
<dbReference type="CDD" id="cd05466">
    <property type="entry name" value="PBP2_LTTR_substrate"/>
    <property type="match status" value="1"/>
</dbReference>
<name>E4KQP9_9LACT</name>
<dbReference type="GO" id="GO:0005829">
    <property type="term" value="C:cytosol"/>
    <property type="evidence" value="ECO:0007669"/>
    <property type="project" value="TreeGrafter"/>
</dbReference>
<dbReference type="InterPro" id="IPR036390">
    <property type="entry name" value="WH_DNA-bd_sf"/>
</dbReference>
<evidence type="ECO:0000313" key="7">
    <source>
        <dbReference type="Proteomes" id="UP000005990"/>
    </source>
</evidence>
<dbReference type="PANTHER" id="PTHR30419:SF8">
    <property type="entry name" value="NITROGEN ASSIMILATION TRANSCRIPTIONAL ACTIVATOR-RELATED"/>
    <property type="match status" value="1"/>
</dbReference>
<dbReference type="EMBL" id="AENN01000017">
    <property type="protein sequence ID" value="EFR30751.1"/>
    <property type="molecule type" value="Genomic_DNA"/>
</dbReference>
<evidence type="ECO:0000256" key="3">
    <source>
        <dbReference type="ARBA" id="ARBA00023125"/>
    </source>
</evidence>
<dbReference type="Pfam" id="PF03466">
    <property type="entry name" value="LysR_substrate"/>
    <property type="match status" value="1"/>
</dbReference>
<evidence type="ECO:0000256" key="1">
    <source>
        <dbReference type="ARBA" id="ARBA00009437"/>
    </source>
</evidence>
<accession>E4KQP9</accession>
<sequence>MEIKQINYFLEIVASDFNISSASKKLFISQSTLSQSMIQFENDYQAQLFKREKGRLIGLTDLGQAMYKYAQEIQKLHQEMMQVIDQDKKETTQIVRIGIPPILVRTRFPRFLLNMKQLYPDLRIEYIEEGCQRLCQLLENKEIDIAFLTDPLPTTKLLNSKTAIKDEFVLFMDKNHPLTKQNQVKWSSLNQYSSAIFTDAYSTHHFFMIQCQKERIAPKIFLESNSWEYLIDTIKNSQLITFLPKSVYPMVNRRQITYRPFERSANFKIFISTTDEIYQSAIKKCVYDALIDYCSQVEAVANLSLA</sequence>
<proteinExistence type="inferred from homology"/>
<dbReference type="Gene3D" id="3.40.190.290">
    <property type="match status" value="1"/>
</dbReference>